<reference evidence="2" key="1">
    <citation type="submission" date="2023-07" db="EMBL/GenBank/DDBJ databases">
        <authorList>
            <person name="Yue Y."/>
        </authorList>
    </citation>
    <scope>NUCLEOTIDE SEQUENCE [LARGE SCALE GENOMIC DNA]</scope>
    <source>
        <strain evidence="2">2Y89</strain>
    </source>
</reference>
<keyword evidence="2" id="KW-1185">Reference proteome</keyword>
<evidence type="ECO:0000313" key="1">
    <source>
        <dbReference type="EMBL" id="MCA0153144.1"/>
    </source>
</evidence>
<dbReference type="Proteomes" id="UP001198402">
    <property type="component" value="Unassembled WGS sequence"/>
</dbReference>
<name>A0ABS7XZR7_9FLAO</name>
<protein>
    <recommendedName>
        <fullName evidence="3">Phasin protein</fullName>
    </recommendedName>
</protein>
<gene>
    <name evidence="1" type="ORF">LBV24_07945</name>
</gene>
<evidence type="ECO:0000313" key="2">
    <source>
        <dbReference type="Proteomes" id="UP001198402"/>
    </source>
</evidence>
<accession>A0ABS7XZR7</accession>
<comment type="caution">
    <text evidence="1">The sequence shown here is derived from an EMBL/GenBank/DDBJ whole genome shotgun (WGS) entry which is preliminary data.</text>
</comment>
<dbReference type="EMBL" id="JAIUJS010000003">
    <property type="protein sequence ID" value="MCA0153144.1"/>
    <property type="molecule type" value="Genomic_DNA"/>
</dbReference>
<evidence type="ECO:0008006" key="3">
    <source>
        <dbReference type="Google" id="ProtNLM"/>
    </source>
</evidence>
<proteinExistence type="predicted"/>
<organism evidence="1 2">
    <name type="scientific">Winogradskyella vincentii</name>
    <dbReference type="NCBI Taxonomy" id="2877122"/>
    <lineage>
        <taxon>Bacteria</taxon>
        <taxon>Pseudomonadati</taxon>
        <taxon>Bacteroidota</taxon>
        <taxon>Flavobacteriia</taxon>
        <taxon>Flavobacteriales</taxon>
        <taxon>Flavobacteriaceae</taxon>
        <taxon>Winogradskyella</taxon>
    </lineage>
</organism>
<sequence>MSKKKTMLDAPKKMVVKALDRTKSTLKSANGYALNTTEEVVSEGILVAEQWQKVANKAIKGGLSLAAKNQDIFFDSLTGVKKHMILSKKRFDKLMA</sequence>
<dbReference type="RefSeq" id="WP_224478085.1">
    <property type="nucleotide sequence ID" value="NZ_JAIUJS010000003.1"/>
</dbReference>